<dbReference type="GO" id="GO:0000209">
    <property type="term" value="P:protein polyubiquitination"/>
    <property type="evidence" value="ECO:0007669"/>
    <property type="project" value="TreeGrafter"/>
</dbReference>
<name>A0A6P3WGC1_CLUHA</name>
<proteinExistence type="predicted"/>
<dbReference type="GeneID" id="105913314"/>
<dbReference type="InterPro" id="IPR036047">
    <property type="entry name" value="F-box-like_dom_sf"/>
</dbReference>
<dbReference type="KEGG" id="char:105913314"/>
<dbReference type="AlphaFoldDB" id="A0A6P3WGC1"/>
<dbReference type="OrthoDB" id="509497at2759"/>
<evidence type="ECO:0000259" key="2">
    <source>
        <dbReference type="SMART" id="SM01204"/>
    </source>
</evidence>
<dbReference type="RefSeq" id="XP_012697819.1">
    <property type="nucleotide sequence ID" value="XM_012842365.3"/>
</dbReference>
<dbReference type="GO" id="GO:0048742">
    <property type="term" value="P:regulation of skeletal muscle fiber development"/>
    <property type="evidence" value="ECO:0007669"/>
    <property type="project" value="TreeGrafter"/>
</dbReference>
<feature type="domain" description="FIST C-domain" evidence="2">
    <location>
        <begin position="217"/>
        <end position="349"/>
    </location>
</feature>
<accession>A0A6P3WGC1</accession>
<dbReference type="Pfam" id="PF10442">
    <property type="entry name" value="FIST_C"/>
    <property type="match status" value="1"/>
</dbReference>
<dbReference type="SMART" id="SM00256">
    <property type="entry name" value="FBOX"/>
    <property type="match status" value="1"/>
</dbReference>
<feature type="domain" description="F-box" evidence="1">
    <location>
        <begin position="14"/>
        <end position="53"/>
    </location>
</feature>
<dbReference type="Pfam" id="PF00646">
    <property type="entry name" value="F-box"/>
    <property type="match status" value="1"/>
</dbReference>
<gene>
    <name evidence="4" type="primary">fbxo22</name>
</gene>
<dbReference type="Proteomes" id="UP000515152">
    <property type="component" value="Chromosome 6"/>
</dbReference>
<reference evidence="4" key="1">
    <citation type="submission" date="2025-08" db="UniProtKB">
        <authorList>
            <consortium name="RefSeq"/>
        </authorList>
    </citation>
    <scope>IDENTIFICATION</scope>
</reference>
<dbReference type="InterPro" id="IPR019494">
    <property type="entry name" value="FIST_C"/>
</dbReference>
<keyword evidence="3" id="KW-1185">Reference proteome</keyword>
<evidence type="ECO:0000313" key="4">
    <source>
        <dbReference type="RefSeq" id="XP_012697819.1"/>
    </source>
</evidence>
<dbReference type="GO" id="GO:0032436">
    <property type="term" value="P:positive regulation of proteasomal ubiquitin-dependent protein catabolic process"/>
    <property type="evidence" value="ECO:0007669"/>
    <property type="project" value="TreeGrafter"/>
</dbReference>
<dbReference type="CTD" id="26263"/>
<dbReference type="InterPro" id="IPR001810">
    <property type="entry name" value="F-box_dom"/>
</dbReference>
<dbReference type="Gene3D" id="1.20.1280.50">
    <property type="match status" value="1"/>
</dbReference>
<organism evidence="3 4">
    <name type="scientific">Clupea harengus</name>
    <name type="common">Atlantic herring</name>
    <dbReference type="NCBI Taxonomy" id="7950"/>
    <lineage>
        <taxon>Eukaryota</taxon>
        <taxon>Metazoa</taxon>
        <taxon>Chordata</taxon>
        <taxon>Craniata</taxon>
        <taxon>Vertebrata</taxon>
        <taxon>Euteleostomi</taxon>
        <taxon>Actinopterygii</taxon>
        <taxon>Neopterygii</taxon>
        <taxon>Teleostei</taxon>
        <taxon>Clupei</taxon>
        <taxon>Clupeiformes</taxon>
        <taxon>Clupeoidei</taxon>
        <taxon>Clupeidae</taxon>
        <taxon>Clupea</taxon>
    </lineage>
</organism>
<dbReference type="PANTHER" id="PTHR14939">
    <property type="entry name" value="F-BOX ONLY PROTEIN 22"/>
    <property type="match status" value="1"/>
</dbReference>
<dbReference type="PANTHER" id="PTHR14939:SF5">
    <property type="entry name" value="F-BOX ONLY PROTEIN 22"/>
    <property type="match status" value="1"/>
</dbReference>
<evidence type="ECO:0000313" key="3">
    <source>
        <dbReference type="Proteomes" id="UP000515152"/>
    </source>
</evidence>
<evidence type="ECO:0000259" key="1">
    <source>
        <dbReference type="SMART" id="SM00256"/>
    </source>
</evidence>
<sequence length="380" mass="41569">MDVNGSVRSYVLSNVAEVVERILSFVPTKSLLRMASVCRLWRNCARRVLRTQQQMTWLAASGSSRVEGHVLLQTLSEELENVHLLPQMALLVVDSENFSSPECCYQQKKARRTNSEDPDFVGLLKHLLPDNCDIIGIATPGIILTPVGSPAATPEEHEDGEAGFALLLPHIEGVRVRPFHFCKHTLNNRALEQAGLLGNPDLKVVLLFGYMAFKSGASRFLNQFLEPLSHTNALIAGGHVERAFCPHRDCCSAGAYGVVGLTLSGARVQGASVLLEQEVSSATAAEAVLQRLKAAHIPEHNTIGLMFACVGRGHNYYNNQRNVEAGAFRKLFPNIPLFGFFGNGEIGCDRIVKENFTLSHTDTDGLQHGYTTVMSLVHLG</sequence>
<dbReference type="SUPFAM" id="SSF81383">
    <property type="entry name" value="F-box domain"/>
    <property type="match status" value="1"/>
</dbReference>
<dbReference type="CDD" id="cd22097">
    <property type="entry name" value="F-box_FBXO22"/>
    <property type="match status" value="1"/>
</dbReference>
<protein>
    <submittedName>
        <fullName evidence="4">F-box only protein 22</fullName>
    </submittedName>
</protein>
<dbReference type="SMART" id="SM01204">
    <property type="entry name" value="FIST_C"/>
    <property type="match status" value="1"/>
</dbReference>